<organism evidence="1 2">
    <name type="scientific">Streptomyces triticagri</name>
    <dbReference type="NCBI Taxonomy" id="2293568"/>
    <lineage>
        <taxon>Bacteria</taxon>
        <taxon>Bacillati</taxon>
        <taxon>Actinomycetota</taxon>
        <taxon>Actinomycetes</taxon>
        <taxon>Kitasatosporales</taxon>
        <taxon>Streptomycetaceae</taxon>
        <taxon>Streptomyces</taxon>
    </lineage>
</organism>
<sequence length="153" mass="16297">MHPPSIDDLMHLLYASQEFPAAKAGGAEDASALDHALRTAALLRRSHPSDKELQTAGLVHRIGAPLRPGEPAAHIAARGAETVRPLLGRRVTRLVLLQEPTTDTDFDQAPYAEDALTLRHAAAAATLDGLGVGVLEDWRPVLEIVAAAARVRV</sequence>
<dbReference type="EMBL" id="QUAK01000225">
    <property type="protein sequence ID" value="RFU82989.1"/>
    <property type="molecule type" value="Genomic_DNA"/>
</dbReference>
<name>A0A372LWS3_9ACTN</name>
<keyword evidence="2" id="KW-1185">Reference proteome</keyword>
<dbReference type="AlphaFoldDB" id="A0A372LWS3"/>
<accession>A0A372LWS3</accession>
<dbReference type="RefSeq" id="WP_128559318.1">
    <property type="nucleotide sequence ID" value="NZ_QUAK01000225.1"/>
</dbReference>
<evidence type="ECO:0000313" key="1">
    <source>
        <dbReference type="EMBL" id="RFU82989.1"/>
    </source>
</evidence>
<comment type="caution">
    <text evidence="1">The sequence shown here is derived from an EMBL/GenBank/DDBJ whole genome shotgun (WGS) entry which is preliminary data.</text>
</comment>
<dbReference type="Gene3D" id="1.10.3210.10">
    <property type="entry name" value="Hypothetical protein af1432"/>
    <property type="match status" value="1"/>
</dbReference>
<reference evidence="1 2" key="1">
    <citation type="submission" date="2018-08" db="EMBL/GenBank/DDBJ databases">
        <title>Isolation, diversity and antifungal activity of Actinobacteria from wheat.</title>
        <authorList>
            <person name="Han C."/>
        </authorList>
    </citation>
    <scope>NUCLEOTIDE SEQUENCE [LARGE SCALE GENOMIC DNA]</scope>
    <source>
        <strain evidence="1 2">NEAU-YY421</strain>
    </source>
</reference>
<dbReference type="Proteomes" id="UP000263094">
    <property type="component" value="Unassembled WGS sequence"/>
</dbReference>
<evidence type="ECO:0000313" key="2">
    <source>
        <dbReference type="Proteomes" id="UP000263094"/>
    </source>
</evidence>
<proteinExistence type="predicted"/>
<dbReference type="OrthoDB" id="581608at2"/>
<gene>
    <name evidence="1" type="ORF">DY218_30150</name>
</gene>
<dbReference type="SUPFAM" id="SSF109604">
    <property type="entry name" value="HD-domain/PDEase-like"/>
    <property type="match status" value="1"/>
</dbReference>
<protein>
    <recommendedName>
        <fullName evidence="3">HD domain-containing protein</fullName>
    </recommendedName>
</protein>
<evidence type="ECO:0008006" key="3">
    <source>
        <dbReference type="Google" id="ProtNLM"/>
    </source>
</evidence>